<reference evidence="1 2" key="1">
    <citation type="submission" date="2013-01" db="EMBL/GenBank/DDBJ databases">
        <authorList>
            <person name="Harkins D.M."/>
            <person name="Durkin A.S."/>
            <person name="Brinkac L.M."/>
            <person name="Haft D.H."/>
            <person name="Selengut J.D."/>
            <person name="Sanka R."/>
            <person name="DePew J."/>
            <person name="Purushe J."/>
            <person name="Hospenthal D.R."/>
            <person name="Murray C.K."/>
            <person name="Pimentel G."/>
            <person name="Wasfy M."/>
            <person name="Vinetz J.M."/>
            <person name="Sutton G.G."/>
            <person name="Nierman W.C."/>
            <person name="Fouts D.E."/>
        </authorList>
    </citation>
    <scope>NUCLEOTIDE SEQUENCE [LARGE SCALE GENOMIC DNA]</scope>
    <source>
        <strain evidence="1 2">2006001855</strain>
    </source>
</reference>
<accession>M6FM87</accession>
<name>M6FM87_9LEPT</name>
<organism evidence="1 2">
    <name type="scientific">Leptospira weilii str. 2006001855</name>
    <dbReference type="NCBI Taxonomy" id="996804"/>
    <lineage>
        <taxon>Bacteria</taxon>
        <taxon>Pseudomonadati</taxon>
        <taxon>Spirochaetota</taxon>
        <taxon>Spirochaetia</taxon>
        <taxon>Leptospirales</taxon>
        <taxon>Leptospiraceae</taxon>
        <taxon>Leptospira</taxon>
    </lineage>
</organism>
<sequence>MWELSFTGDFVGIPTDLSLDPSIWWVGSVREQHFSSLFAQTFNRRTHVK</sequence>
<protein>
    <submittedName>
        <fullName evidence="1">Uncharacterized protein</fullName>
    </submittedName>
</protein>
<proteinExistence type="predicted"/>
<evidence type="ECO:0000313" key="2">
    <source>
        <dbReference type="Proteomes" id="UP000012101"/>
    </source>
</evidence>
<dbReference type="AlphaFoldDB" id="M6FM87"/>
<comment type="caution">
    <text evidence="1">The sequence shown here is derived from an EMBL/GenBank/DDBJ whole genome shotgun (WGS) entry which is preliminary data.</text>
</comment>
<dbReference type="EMBL" id="AFJM02000022">
    <property type="protein sequence ID" value="EMM73898.1"/>
    <property type="molecule type" value="Genomic_DNA"/>
</dbReference>
<dbReference type="Proteomes" id="UP000012101">
    <property type="component" value="Unassembled WGS sequence"/>
</dbReference>
<gene>
    <name evidence="1" type="ORF">LEP1GSC038_2167</name>
</gene>
<evidence type="ECO:0000313" key="1">
    <source>
        <dbReference type="EMBL" id="EMM73898.1"/>
    </source>
</evidence>